<keyword evidence="2" id="KW-1185">Reference proteome</keyword>
<dbReference type="Proteomes" id="UP001500393">
    <property type="component" value="Unassembled WGS sequence"/>
</dbReference>
<evidence type="ECO:0000313" key="2">
    <source>
        <dbReference type="Proteomes" id="UP001500393"/>
    </source>
</evidence>
<proteinExistence type="predicted"/>
<name>A0ABP4PDL8_9ACTN</name>
<dbReference type="SUPFAM" id="SSF52266">
    <property type="entry name" value="SGNH hydrolase"/>
    <property type="match status" value="1"/>
</dbReference>
<dbReference type="InterPro" id="IPR036514">
    <property type="entry name" value="SGNH_hydro_sf"/>
</dbReference>
<organism evidence="1 2">
    <name type="scientific">Kribbella sancticallisti</name>
    <dbReference type="NCBI Taxonomy" id="460087"/>
    <lineage>
        <taxon>Bacteria</taxon>
        <taxon>Bacillati</taxon>
        <taxon>Actinomycetota</taxon>
        <taxon>Actinomycetes</taxon>
        <taxon>Propionibacteriales</taxon>
        <taxon>Kribbellaceae</taxon>
        <taxon>Kribbella</taxon>
    </lineage>
</organism>
<dbReference type="EMBL" id="BAAAOS010000020">
    <property type="protein sequence ID" value="GAA1578722.1"/>
    <property type="molecule type" value="Genomic_DNA"/>
</dbReference>
<dbReference type="Gene3D" id="3.40.50.1110">
    <property type="entry name" value="SGNH hydrolase"/>
    <property type="match status" value="1"/>
</dbReference>
<dbReference type="RefSeq" id="WP_344215129.1">
    <property type="nucleotide sequence ID" value="NZ_BAAAOS010000020.1"/>
</dbReference>
<accession>A0ABP4PDL8</accession>
<reference evidence="2" key="1">
    <citation type="journal article" date="2019" name="Int. J. Syst. Evol. Microbiol.">
        <title>The Global Catalogue of Microorganisms (GCM) 10K type strain sequencing project: providing services to taxonomists for standard genome sequencing and annotation.</title>
        <authorList>
            <consortium name="The Broad Institute Genomics Platform"/>
            <consortium name="The Broad Institute Genome Sequencing Center for Infectious Disease"/>
            <person name="Wu L."/>
            <person name="Ma J."/>
        </authorList>
    </citation>
    <scope>NUCLEOTIDE SEQUENCE [LARGE SCALE GENOMIC DNA]</scope>
    <source>
        <strain evidence="2">JCM 14969</strain>
    </source>
</reference>
<evidence type="ECO:0000313" key="1">
    <source>
        <dbReference type="EMBL" id="GAA1578722.1"/>
    </source>
</evidence>
<sequence>MGGVPGEYVDAPVRNLADGGATTESFVRSGVWARRLDEVRPADSVLIQFGAIRAGVVGRIGAARSIACIWDFSSTASTSAIETRTLAVRLWRTR</sequence>
<comment type="caution">
    <text evidence="1">The sequence shown here is derived from an EMBL/GenBank/DDBJ whole genome shotgun (WGS) entry which is preliminary data.</text>
</comment>
<protein>
    <submittedName>
        <fullName evidence="1">Uncharacterized protein</fullName>
    </submittedName>
</protein>
<gene>
    <name evidence="1" type="ORF">GCM10009789_35360</name>
</gene>